<dbReference type="Pfam" id="PF13641">
    <property type="entry name" value="Glyco_tranf_2_3"/>
    <property type="match status" value="1"/>
</dbReference>
<evidence type="ECO:0000313" key="2">
    <source>
        <dbReference type="Proteomes" id="UP000294335"/>
    </source>
</evidence>
<dbReference type="AlphaFoldDB" id="A0AAQ1PAJ9"/>
<dbReference type="InterPro" id="IPR029044">
    <property type="entry name" value="Nucleotide-diphossugar_trans"/>
</dbReference>
<organism evidence="1 2">
    <name type="scientific">Pseudomonas inefficax</name>
    <dbReference type="NCBI Taxonomy" id="2078786"/>
    <lineage>
        <taxon>Bacteria</taxon>
        <taxon>Pseudomonadati</taxon>
        <taxon>Pseudomonadota</taxon>
        <taxon>Gammaproteobacteria</taxon>
        <taxon>Pseudomonadales</taxon>
        <taxon>Pseudomonadaceae</taxon>
        <taxon>Pseudomonas</taxon>
    </lineage>
</organism>
<dbReference type="Proteomes" id="UP000294335">
    <property type="component" value="Unassembled WGS sequence"/>
</dbReference>
<dbReference type="RefSeq" id="WP_133974433.1">
    <property type="nucleotide sequence ID" value="NZ_OPYN01000187.1"/>
</dbReference>
<accession>A0AAQ1PAJ9</accession>
<reference evidence="1 2" key="1">
    <citation type="submission" date="2018-02" db="EMBL/GenBank/DDBJ databases">
        <authorList>
            <person name="Dubost A."/>
        </authorList>
    </citation>
    <scope>NUCLEOTIDE SEQUENCE [LARGE SCALE GENOMIC DNA]</scope>
    <source>
        <strain evidence="2">JV551A3</strain>
    </source>
</reference>
<name>A0AAQ1PAJ9_9PSED</name>
<dbReference type="SUPFAM" id="SSF53448">
    <property type="entry name" value="Nucleotide-diphospho-sugar transferases"/>
    <property type="match status" value="2"/>
</dbReference>
<proteinExistence type="predicted"/>
<protein>
    <submittedName>
        <fullName evidence="1">Glycosyltransferase</fullName>
    </submittedName>
</protein>
<gene>
    <name evidence="1" type="ORF">JV551A3_V1_1870063</name>
</gene>
<dbReference type="PANTHER" id="PTHR43685">
    <property type="entry name" value="GLYCOSYLTRANSFERASE"/>
    <property type="match status" value="1"/>
</dbReference>
<dbReference type="GO" id="GO:0044010">
    <property type="term" value="P:single-species biofilm formation"/>
    <property type="evidence" value="ECO:0007669"/>
    <property type="project" value="TreeGrafter"/>
</dbReference>
<keyword evidence="2" id="KW-1185">Reference proteome</keyword>
<comment type="caution">
    <text evidence="1">The sequence shown here is derived from an EMBL/GenBank/DDBJ whole genome shotgun (WGS) entry which is preliminary data.</text>
</comment>
<dbReference type="EMBL" id="OPYN01000187">
    <property type="protein sequence ID" value="SPO62862.1"/>
    <property type="molecule type" value="Genomic_DNA"/>
</dbReference>
<sequence>MAETAIGSHNPVTVVLLGHEQPDHRARAVYYYRQAGIPCLALEPLQAGTSGEQCSARLAAALRQVATPFVTLALDADFVLPSALQQAAACLHAQPEAQGAQGYALAYAPGNAQMAYHKIGSAFEAAADSSARARLRQYAVAGQPAWRAVLRVGALQALLGTLPDELDFAAWRVALSYALVASGDIAQLAQTDVICEFAPSTLSAVARDEQLTRTVRLLREWNGELSNDDAGFAVLNRFVRATYDQGEAPLLFTSPWGTVIGEPERIFEPRQYVELPYYNGALFECLTALEFLCHAWPTGQAHRQVLEGTWVRQRELLQVHPNDTAETLQQRYWKALALGLFNLEVCRRLVPTLIGKDDGERARELGDWLARLEAVPGIDGDGWLRGTVSGQVLEALAAATPDKATQQRLLAPLNKRPGAPVTFVVTDLADDDLALQATFDSLLASGLRQFKLVVLKGGKPPAITTARDTLHFVQVNESNWVTHLNQQVRQLSSDWLMLLEAGDTLVSGGLLRLQQELAEASGCQAVCANEVQRDSEGRLHGVVRPGSNLDLLRAQPGLMSRHWCLRRQTVVELGGFSETCRHALEFDLLLRLVEQHGQGGLAHMDEYLVVGNQATPALQADAVQTLKRHLTLLGYRGEVHDQGEAGLVVDFRHSATPLVSILVAAEGDVQRLQACLTSVLQRTRYPRYELRVACNAEQAEATAAALQGFGQRVVLLAGAASGREALLNLAAEQAAGEYLLLLAEHCEVISPAWIEGLLNEGLRPEVGVVGARLLARDGTVVHAGFDLLQGPTLHQPWQGLSLADCSKARWPASVRNCAAVSADCMLLRRDLFDHCGGLQPLPAFDLDVCLAAAAAGLLVAWTPVAQLFDDAPQVADQAACEALQARWPSAFSGQWASDALSPSRA</sequence>
<evidence type="ECO:0000313" key="1">
    <source>
        <dbReference type="EMBL" id="SPO62862.1"/>
    </source>
</evidence>
<dbReference type="Gene3D" id="3.90.550.10">
    <property type="entry name" value="Spore Coat Polysaccharide Biosynthesis Protein SpsA, Chain A"/>
    <property type="match status" value="2"/>
</dbReference>
<dbReference type="InterPro" id="IPR050834">
    <property type="entry name" value="Glycosyltransf_2"/>
</dbReference>
<dbReference type="PANTHER" id="PTHR43685:SF2">
    <property type="entry name" value="GLYCOSYLTRANSFERASE 2-LIKE DOMAIN-CONTAINING PROTEIN"/>
    <property type="match status" value="1"/>
</dbReference>